<proteinExistence type="predicted"/>
<comment type="caution">
    <text evidence="3">The sequence shown here is derived from an EMBL/GenBank/DDBJ whole genome shotgun (WGS) entry which is preliminary data.</text>
</comment>
<evidence type="ECO:0008006" key="5">
    <source>
        <dbReference type="Google" id="ProtNLM"/>
    </source>
</evidence>
<keyword evidence="1" id="KW-0472">Membrane</keyword>
<feature type="transmembrane region" description="Helical" evidence="1">
    <location>
        <begin position="254"/>
        <end position="276"/>
    </location>
</feature>
<keyword evidence="1" id="KW-1133">Transmembrane helix</keyword>
<protein>
    <recommendedName>
        <fullName evidence="5">SLH domain-containing protein</fullName>
    </recommendedName>
</protein>
<dbReference type="AlphaFoldDB" id="A0A1F6FHS4"/>
<dbReference type="Proteomes" id="UP000177325">
    <property type="component" value="Unassembled WGS sequence"/>
</dbReference>
<sequence length="311" mass="32742">MKKIFRGFAAFLLMVSIAFAASAKTVDLSDYADGEGWKQFSQALVADGLMKPGSDRFQTVGVSNAMYNALDEAQQGSVSRVGFHSLNMVVNNLPAEMTVGEFRKYAGNLKLPDVKVVAVATTSAPPTTLVPAAAAPQVQTPPAPVVTVDNVQQQLEALNKKFGATNRRIGELQTALSRAALKSDVAKIVAETQTIVDLTNRVKVVEGKVEKLELAVNHHTTGLAAVGGQAQTAFNMAKTSSEKVDGLAKHLGKLWIAIAVLGLISVLAIIFSLVALSRRGGAAKTAAAPGQFGDHLRSRITPVFTPGPEVA</sequence>
<feature type="chain" id="PRO_5009524344" description="SLH domain-containing protein" evidence="2">
    <location>
        <begin position="21"/>
        <end position="311"/>
    </location>
</feature>
<accession>A0A1F6FHS4</accession>
<gene>
    <name evidence="3" type="ORF">A3G90_04995</name>
</gene>
<reference evidence="3 4" key="1">
    <citation type="journal article" date="2016" name="Nat. Commun.">
        <title>Thousands of microbial genomes shed light on interconnected biogeochemical processes in an aquifer system.</title>
        <authorList>
            <person name="Anantharaman K."/>
            <person name="Brown C.T."/>
            <person name="Hug L.A."/>
            <person name="Sharon I."/>
            <person name="Castelle C.J."/>
            <person name="Probst A.J."/>
            <person name="Thomas B.C."/>
            <person name="Singh A."/>
            <person name="Wilkins M.J."/>
            <person name="Karaoz U."/>
            <person name="Brodie E.L."/>
            <person name="Williams K.H."/>
            <person name="Hubbard S.S."/>
            <person name="Banfield J.F."/>
        </authorList>
    </citation>
    <scope>NUCLEOTIDE SEQUENCE [LARGE SCALE GENOMIC DNA]</scope>
</reference>
<evidence type="ECO:0000256" key="1">
    <source>
        <dbReference type="SAM" id="Phobius"/>
    </source>
</evidence>
<feature type="signal peptide" evidence="2">
    <location>
        <begin position="1"/>
        <end position="20"/>
    </location>
</feature>
<dbReference type="STRING" id="1798525.A3G90_04995"/>
<organism evidence="3 4">
    <name type="scientific">Candidatus Kaiserbacteria bacterium RIFCSPLOWO2_12_FULL_45_26</name>
    <dbReference type="NCBI Taxonomy" id="1798525"/>
    <lineage>
        <taxon>Bacteria</taxon>
        <taxon>Candidatus Kaiseribacteriota</taxon>
    </lineage>
</organism>
<dbReference type="EMBL" id="MFMM01000001">
    <property type="protein sequence ID" value="OGG85376.1"/>
    <property type="molecule type" value="Genomic_DNA"/>
</dbReference>
<keyword evidence="2" id="KW-0732">Signal</keyword>
<keyword evidence="1" id="KW-0812">Transmembrane</keyword>
<evidence type="ECO:0000313" key="3">
    <source>
        <dbReference type="EMBL" id="OGG85376.1"/>
    </source>
</evidence>
<evidence type="ECO:0000256" key="2">
    <source>
        <dbReference type="SAM" id="SignalP"/>
    </source>
</evidence>
<name>A0A1F6FHS4_9BACT</name>
<evidence type="ECO:0000313" key="4">
    <source>
        <dbReference type="Proteomes" id="UP000177325"/>
    </source>
</evidence>